<accession>A0A0C2G430</accession>
<dbReference type="Proteomes" id="UP000054047">
    <property type="component" value="Unassembled WGS sequence"/>
</dbReference>
<dbReference type="OrthoDB" id="5840405at2759"/>
<dbReference type="AlphaFoldDB" id="A0A0C2G430"/>
<proteinExistence type="predicted"/>
<reference evidence="1 2" key="1">
    <citation type="submission" date="2013-12" db="EMBL/GenBank/DDBJ databases">
        <title>Draft genome of the parsitic nematode Ancylostoma duodenale.</title>
        <authorList>
            <person name="Mitreva M."/>
        </authorList>
    </citation>
    <scope>NUCLEOTIDE SEQUENCE [LARGE SCALE GENOMIC DNA]</scope>
    <source>
        <strain evidence="1 2">Zhejiang</strain>
    </source>
</reference>
<sequence length="91" mass="10230">MGDESANVTHVFISAVQRKNFDRLEHHRSGTPKENKVIFPVQLATAQDYYGVYVGKLRNASYALEGDVYLVNSTHLQIVDFTIKRLVGGFS</sequence>
<gene>
    <name evidence="1" type="ORF">ANCDUO_18116</name>
</gene>
<keyword evidence="2" id="KW-1185">Reference proteome</keyword>
<dbReference type="EMBL" id="KN745438">
    <property type="protein sequence ID" value="KIH51791.1"/>
    <property type="molecule type" value="Genomic_DNA"/>
</dbReference>
<evidence type="ECO:0000313" key="2">
    <source>
        <dbReference type="Proteomes" id="UP000054047"/>
    </source>
</evidence>
<evidence type="ECO:0000313" key="1">
    <source>
        <dbReference type="EMBL" id="KIH51791.1"/>
    </source>
</evidence>
<protein>
    <submittedName>
        <fullName evidence="1">Uncharacterized protein</fullName>
    </submittedName>
</protein>
<name>A0A0C2G430_9BILA</name>
<organism evidence="1 2">
    <name type="scientific">Ancylostoma duodenale</name>
    <dbReference type="NCBI Taxonomy" id="51022"/>
    <lineage>
        <taxon>Eukaryota</taxon>
        <taxon>Metazoa</taxon>
        <taxon>Ecdysozoa</taxon>
        <taxon>Nematoda</taxon>
        <taxon>Chromadorea</taxon>
        <taxon>Rhabditida</taxon>
        <taxon>Rhabditina</taxon>
        <taxon>Rhabditomorpha</taxon>
        <taxon>Strongyloidea</taxon>
        <taxon>Ancylostomatidae</taxon>
        <taxon>Ancylostomatinae</taxon>
        <taxon>Ancylostoma</taxon>
    </lineage>
</organism>